<dbReference type="PANTHER" id="PTHR14662:SF2">
    <property type="entry name" value="PARTNER AND LOCALIZER OF BRCA2"/>
    <property type="match status" value="1"/>
</dbReference>
<feature type="domain" description="Partner and localiser of BRCA2 WD40" evidence="2">
    <location>
        <begin position="532"/>
        <end position="875"/>
    </location>
</feature>
<feature type="compositionally biased region" description="Basic residues" evidence="1">
    <location>
        <begin position="195"/>
        <end position="205"/>
    </location>
</feature>
<organism evidence="3 4">
    <name type="scientific">Amazona guildingii</name>
    <dbReference type="NCBI Taxonomy" id="175529"/>
    <lineage>
        <taxon>Eukaryota</taxon>
        <taxon>Metazoa</taxon>
        <taxon>Chordata</taxon>
        <taxon>Craniata</taxon>
        <taxon>Vertebrata</taxon>
        <taxon>Euteleostomi</taxon>
        <taxon>Archelosauria</taxon>
        <taxon>Archosauria</taxon>
        <taxon>Dinosauria</taxon>
        <taxon>Saurischia</taxon>
        <taxon>Theropoda</taxon>
        <taxon>Coelurosauria</taxon>
        <taxon>Aves</taxon>
        <taxon>Neognathae</taxon>
        <taxon>Neoaves</taxon>
        <taxon>Telluraves</taxon>
        <taxon>Australaves</taxon>
        <taxon>Psittaciformes</taxon>
        <taxon>Psittacidae</taxon>
        <taxon>Amazona</taxon>
    </lineage>
</organism>
<proteinExistence type="predicted"/>
<dbReference type="GO" id="GO:0003677">
    <property type="term" value="F:DNA binding"/>
    <property type="evidence" value="ECO:0007669"/>
    <property type="project" value="InterPro"/>
</dbReference>
<feature type="compositionally biased region" description="Basic and acidic residues" evidence="1">
    <location>
        <begin position="487"/>
        <end position="498"/>
    </location>
</feature>
<sequence>SENEALSPDGNKTVTNESKSQEGNQSDISSLDPFPTDLALDGAGELLENQQLETQSKLSPLENVAAPGSALSSCTVVEGLLFPVEYYVRTTRRMSSCQRKVDLDAVILSQLSRSKKGQRSKCKLRHANSDQPSQEGAENDLGSGIVPFPCLGAENDPANSGSPRGSLPASSGSSTSLGSVSQSSITSTGRDQRRSQRKQKGRRKSASNPPVHLVSPELIESLDLVMAKEGSSLLASECQSQKGNCDAGLEKPPSDERRAGGHIAKGPEGPAALGLPAVDLDTCGSLFSFRSLQWLAPKLDIRDFHLPDEEFGLLKHEKLESSPVNDLEVFVPSVFGDKVAAEDAQDAQMTLEEKCLRSDLISPVKSGLPKSPHAEIPASKKELSTHELLFTPMGTVLAAAPTQPGSQISSCVFPVVGATPAALPSVHSEVSPDTSCIPPSLHPSNGASVRGVQDGGCKDSAIPLHLDHCGAESAKQEEEQGTAFPVEAERGPSNKCDEAAALEKQQHSESKQKGSSRASPEQEKAVAEQLIPVLPDGLREENLQLLSKLKDCLSSCTVDVSTMWWEAAGCRKLCVVTACESSVSLWKPLGPDHWEKVYTWQLGEIPVIQIVPLPDSCNLVCVALGDLEIGEIRLLLYSSENDSFRQSLVRTGNIKAVLGLKDRRLVSNSRAVQEQHVEVVSFSETGRSKDGQTLMPPEETVSAFAEVEGMRDALVGTTAVNSIVIWNLKTGQLLKKMHIGYSYPASICHRAYSDSGLLFVVLSHPHAKESESCGNPAFRVVAFNPSTARSRGVMASSLPPRHTGYLEGDVRGALAAAVLTSGAVAVWDLLLGQCTALLPPGPAGSWALARWATTDACTSACLLAGQQDGTVCLYRY</sequence>
<dbReference type="InterPro" id="IPR036322">
    <property type="entry name" value="WD40_repeat_dom_sf"/>
</dbReference>
<feature type="region of interest" description="Disordered" evidence="1">
    <location>
        <begin position="117"/>
        <end position="214"/>
    </location>
</feature>
<keyword evidence="4" id="KW-1185">Reference proteome</keyword>
<feature type="non-terminal residue" evidence="3">
    <location>
        <position position="876"/>
    </location>
</feature>
<evidence type="ECO:0000313" key="4">
    <source>
        <dbReference type="Proteomes" id="UP000531168"/>
    </source>
</evidence>
<feature type="region of interest" description="Disordered" evidence="1">
    <location>
        <begin position="428"/>
        <end position="454"/>
    </location>
</feature>
<evidence type="ECO:0000313" key="3">
    <source>
        <dbReference type="EMBL" id="NXK84222.1"/>
    </source>
</evidence>
<feature type="region of interest" description="Disordered" evidence="1">
    <location>
        <begin position="472"/>
        <end position="525"/>
    </location>
</feature>
<dbReference type="InterPro" id="IPR015943">
    <property type="entry name" value="WD40/YVTN_repeat-like_dom_sf"/>
</dbReference>
<protein>
    <submittedName>
        <fullName evidence="3">PALB2 protein</fullName>
    </submittedName>
</protein>
<dbReference type="GO" id="GO:0005654">
    <property type="term" value="C:nucleoplasm"/>
    <property type="evidence" value="ECO:0007669"/>
    <property type="project" value="TreeGrafter"/>
</dbReference>
<feature type="compositionally biased region" description="Basic residues" evidence="1">
    <location>
        <begin position="117"/>
        <end position="126"/>
    </location>
</feature>
<gene>
    <name evidence="3" type="primary">Palb2</name>
    <name evidence="3" type="ORF">AMAGUI_R06363</name>
</gene>
<dbReference type="GO" id="GO:0000724">
    <property type="term" value="P:double-strand break repair via homologous recombination"/>
    <property type="evidence" value="ECO:0007669"/>
    <property type="project" value="InterPro"/>
</dbReference>
<feature type="non-terminal residue" evidence="3">
    <location>
        <position position="1"/>
    </location>
</feature>
<dbReference type="EMBL" id="VXAR01014125">
    <property type="protein sequence ID" value="NXK84222.1"/>
    <property type="molecule type" value="Genomic_DNA"/>
</dbReference>
<evidence type="ECO:0000256" key="1">
    <source>
        <dbReference type="SAM" id="MobiDB-lite"/>
    </source>
</evidence>
<dbReference type="Proteomes" id="UP000531168">
    <property type="component" value="Unassembled WGS sequence"/>
</dbReference>
<dbReference type="AlphaFoldDB" id="A0A7L0MUE4"/>
<dbReference type="InterPro" id="IPR042417">
    <property type="entry name" value="PALB2"/>
</dbReference>
<feature type="compositionally biased region" description="Low complexity" evidence="1">
    <location>
        <begin position="160"/>
        <end position="189"/>
    </location>
</feature>
<name>A0A7L0MUE4_9PSIT</name>
<dbReference type="PANTHER" id="PTHR14662">
    <property type="entry name" value="PARTNER AND LOCALIZER OF BRCA2"/>
    <property type="match status" value="1"/>
</dbReference>
<comment type="caution">
    <text evidence="3">The sequence shown here is derived from an EMBL/GenBank/DDBJ whole genome shotgun (WGS) entry which is preliminary data.</text>
</comment>
<feature type="region of interest" description="Disordered" evidence="1">
    <location>
        <begin position="1"/>
        <end position="45"/>
    </location>
</feature>
<evidence type="ECO:0000259" key="2">
    <source>
        <dbReference type="Pfam" id="PF16756"/>
    </source>
</evidence>
<dbReference type="SUPFAM" id="SSF50978">
    <property type="entry name" value="WD40 repeat-like"/>
    <property type="match status" value="1"/>
</dbReference>
<dbReference type="Gene3D" id="2.130.10.10">
    <property type="entry name" value="YVTN repeat-like/Quinoprotein amine dehydrogenase"/>
    <property type="match status" value="1"/>
</dbReference>
<reference evidence="3 4" key="1">
    <citation type="submission" date="2019-09" db="EMBL/GenBank/DDBJ databases">
        <title>Bird 10,000 Genomes (B10K) Project - Family phase.</title>
        <authorList>
            <person name="Zhang G."/>
        </authorList>
    </citation>
    <scope>NUCLEOTIDE SEQUENCE [LARGE SCALE GENOMIC DNA]</scope>
    <source>
        <strain evidence="3">B10K-DU-001-46</strain>
        <tissue evidence="3">Muscle</tissue>
    </source>
</reference>
<feature type="compositionally biased region" description="Polar residues" evidence="1">
    <location>
        <begin position="10"/>
        <end position="29"/>
    </location>
</feature>
<dbReference type="InterPro" id="IPR031920">
    <property type="entry name" value="PALB2_WD40"/>
</dbReference>
<accession>A0A7L0MUE4</accession>
<dbReference type="Pfam" id="PF16756">
    <property type="entry name" value="PALB2_WD40"/>
    <property type="match status" value="1"/>
</dbReference>